<feature type="transmembrane region" description="Helical" evidence="9">
    <location>
        <begin position="174"/>
        <end position="195"/>
    </location>
</feature>
<evidence type="ECO:0000259" key="10">
    <source>
        <dbReference type="PROSITE" id="PS50893"/>
    </source>
</evidence>
<protein>
    <submittedName>
        <fullName evidence="13">Peptidase domain-containing ABC transporter</fullName>
    </submittedName>
</protein>
<keyword evidence="5" id="KW-0813">Transport</keyword>
<evidence type="ECO:0000313" key="14">
    <source>
        <dbReference type="Proteomes" id="UP000664480"/>
    </source>
</evidence>
<feature type="domain" description="ABC transporter" evidence="10">
    <location>
        <begin position="488"/>
        <end position="724"/>
    </location>
</feature>
<evidence type="ECO:0000256" key="7">
    <source>
        <dbReference type="ARBA" id="ARBA00023136"/>
    </source>
</evidence>
<dbReference type="RefSeq" id="WP_206588464.1">
    <property type="nucleotide sequence ID" value="NZ_JAFKCU010000007.1"/>
</dbReference>
<evidence type="ECO:0000256" key="8">
    <source>
        <dbReference type="ARBA" id="ARBA00043264"/>
    </source>
</evidence>
<dbReference type="InterPro" id="IPR005074">
    <property type="entry name" value="Peptidase_C39"/>
</dbReference>
<evidence type="ECO:0000256" key="2">
    <source>
        <dbReference type="ARBA" id="ARBA00022692"/>
    </source>
</evidence>
<sequence length="728" mass="84605">MRFPFYKQIDNNDCGVTCFQSISDYYSISIDFDILRIEFSSSYNGLNLNSLKKIGEQIGFKCNWYKLDLSSFIQNFSIPVIVNLKGNHYVIVYKVNSNKVFVCDPAFGLIDYDLNEFSDLWLWDHSSFGFCLECIPDENVLSIKKSYSRFKFDFSHFSIFTYLYSEIKAFKKDFLLLFIFILITSLLQFVFPIFSQKIVDSGIQNKNYNIVLLFASGYFFIFLGRRIFEFLRSFYLNRLMLKFNFSLVSKFMSKLISMPFSFFQNNEYSSLIIKLRDINRIQKLATQSSIDSFFSFITITVFSLYALYYSLEIFILICIFYILYFLWIFRYFKKRKLNDYLNFSDSSNEQKVINDILLGIKDIKITNATDFFESNWNRIQFNVVKNGMAKFKIEESQDFGSSVIKEFFFSIITIVAAFFVIDGKFSIGVYFSVQYVLGNLSAPIFQILNLTTSFQDSKISYDRVKYINDFEEKGGLELIKNDNTKYLATISNLSFKYSIDNEYALSNVSVNIPSNKKIAIVGESGSGKSTFVKLMLGFFQNYEGEINLLGNNIKSLKLSSIYQYIGVVNQDGHIFEASLKDNIVLKRGESFIKEKFDKILRIIGFFEFVYSLNEKENTMLGNSGYKLSGGQKQRILIARSLYNNPNIIIFDEATSSLDSLSEVNILSNIYSNFPNISFIFITHKVNLIKDFDMILVFKNSELISFGTHSILIDTCSYYNKLYFSNNDN</sequence>
<dbReference type="SUPFAM" id="SSF52540">
    <property type="entry name" value="P-loop containing nucleoside triphosphate hydrolases"/>
    <property type="match status" value="1"/>
</dbReference>
<keyword evidence="7 9" id="KW-0472">Membrane</keyword>
<comment type="subcellular location">
    <subcellularLocation>
        <location evidence="1">Cell membrane</location>
        <topology evidence="1">Multi-pass membrane protein</topology>
    </subcellularLocation>
</comment>
<evidence type="ECO:0000256" key="5">
    <source>
        <dbReference type="ARBA" id="ARBA00022927"/>
    </source>
</evidence>
<dbReference type="Pfam" id="PF00005">
    <property type="entry name" value="ABC_tran"/>
    <property type="match status" value="1"/>
</dbReference>
<accession>A0ABS3CL26</accession>
<dbReference type="PANTHER" id="PTHR24221:SF654">
    <property type="entry name" value="ATP-BINDING CASSETTE SUB-FAMILY B MEMBER 6"/>
    <property type="match status" value="1"/>
</dbReference>
<dbReference type="InterPro" id="IPR003593">
    <property type="entry name" value="AAA+_ATPase"/>
</dbReference>
<evidence type="ECO:0000256" key="1">
    <source>
        <dbReference type="ARBA" id="ARBA00004651"/>
    </source>
</evidence>
<proteinExistence type="predicted"/>
<evidence type="ECO:0000259" key="12">
    <source>
        <dbReference type="PROSITE" id="PS50990"/>
    </source>
</evidence>
<dbReference type="CDD" id="cd03228">
    <property type="entry name" value="ABCC_MRP_Like"/>
    <property type="match status" value="1"/>
</dbReference>
<evidence type="ECO:0000256" key="4">
    <source>
        <dbReference type="ARBA" id="ARBA00022840"/>
    </source>
</evidence>
<dbReference type="EMBL" id="JAFKCU010000007">
    <property type="protein sequence ID" value="MBN7817797.1"/>
    <property type="molecule type" value="Genomic_DNA"/>
</dbReference>
<evidence type="ECO:0000256" key="9">
    <source>
        <dbReference type="SAM" id="Phobius"/>
    </source>
</evidence>
<feature type="domain" description="Peptidase C39" evidence="12">
    <location>
        <begin position="8"/>
        <end position="128"/>
    </location>
</feature>
<dbReference type="InterPro" id="IPR003439">
    <property type="entry name" value="ABC_transporter-like_ATP-bd"/>
</dbReference>
<dbReference type="PROSITE" id="PS50893">
    <property type="entry name" value="ABC_TRANSPORTER_2"/>
    <property type="match status" value="1"/>
</dbReference>
<dbReference type="InterPro" id="IPR027417">
    <property type="entry name" value="P-loop_NTPase"/>
</dbReference>
<feature type="transmembrane region" description="Helical" evidence="9">
    <location>
        <begin position="284"/>
        <end position="307"/>
    </location>
</feature>
<name>A0ABS3CL26_9BACT</name>
<dbReference type="Gene3D" id="1.20.1560.10">
    <property type="entry name" value="ABC transporter type 1, transmembrane domain"/>
    <property type="match status" value="1"/>
</dbReference>
<organism evidence="13 14">
    <name type="scientific">Algoriphagus pacificus</name>
    <dbReference type="NCBI Taxonomy" id="2811234"/>
    <lineage>
        <taxon>Bacteria</taxon>
        <taxon>Pseudomonadati</taxon>
        <taxon>Bacteroidota</taxon>
        <taxon>Cytophagia</taxon>
        <taxon>Cytophagales</taxon>
        <taxon>Cyclobacteriaceae</taxon>
        <taxon>Algoriphagus</taxon>
    </lineage>
</organism>
<dbReference type="InterPro" id="IPR036640">
    <property type="entry name" value="ABC1_TM_sf"/>
</dbReference>
<dbReference type="PANTHER" id="PTHR24221">
    <property type="entry name" value="ATP-BINDING CASSETTE SUB-FAMILY B"/>
    <property type="match status" value="1"/>
</dbReference>
<dbReference type="SUPFAM" id="SSF90123">
    <property type="entry name" value="ABC transporter transmembrane region"/>
    <property type="match status" value="1"/>
</dbReference>
<dbReference type="Pfam" id="PF00664">
    <property type="entry name" value="ABC_membrane"/>
    <property type="match status" value="1"/>
</dbReference>
<dbReference type="PROSITE" id="PS00211">
    <property type="entry name" value="ABC_TRANSPORTER_1"/>
    <property type="match status" value="1"/>
</dbReference>
<evidence type="ECO:0000313" key="13">
    <source>
        <dbReference type="EMBL" id="MBN7817797.1"/>
    </source>
</evidence>
<feature type="domain" description="ABC transmembrane type-1" evidence="11">
    <location>
        <begin position="175"/>
        <end position="456"/>
    </location>
</feature>
<dbReference type="PROSITE" id="PS50990">
    <property type="entry name" value="PEPTIDASE_C39"/>
    <property type="match status" value="1"/>
</dbReference>
<evidence type="ECO:0000259" key="11">
    <source>
        <dbReference type="PROSITE" id="PS50929"/>
    </source>
</evidence>
<dbReference type="PROSITE" id="PS50929">
    <property type="entry name" value="ABC_TM1F"/>
    <property type="match status" value="1"/>
</dbReference>
<keyword evidence="5" id="KW-0653">Protein transport</keyword>
<dbReference type="SMART" id="SM00382">
    <property type="entry name" value="AAA"/>
    <property type="match status" value="1"/>
</dbReference>
<dbReference type="Proteomes" id="UP000664480">
    <property type="component" value="Unassembled WGS sequence"/>
</dbReference>
<keyword evidence="3" id="KW-0547">Nucleotide-binding</keyword>
<gene>
    <name evidence="13" type="ORF">J0A69_20305</name>
</gene>
<feature type="transmembrane region" description="Helical" evidence="9">
    <location>
        <begin position="313"/>
        <end position="332"/>
    </location>
</feature>
<feature type="transmembrane region" description="Helical" evidence="9">
    <location>
        <begin position="207"/>
        <end position="228"/>
    </location>
</feature>
<dbReference type="Gene3D" id="3.40.50.300">
    <property type="entry name" value="P-loop containing nucleotide triphosphate hydrolases"/>
    <property type="match status" value="1"/>
</dbReference>
<dbReference type="Gene3D" id="3.90.70.10">
    <property type="entry name" value="Cysteine proteinases"/>
    <property type="match status" value="1"/>
</dbReference>
<keyword evidence="8" id="KW-0080">Bacteriocin transport</keyword>
<keyword evidence="4" id="KW-0067">ATP-binding</keyword>
<dbReference type="InterPro" id="IPR039421">
    <property type="entry name" value="Type_1_exporter"/>
</dbReference>
<feature type="transmembrane region" description="Helical" evidence="9">
    <location>
        <begin position="403"/>
        <end position="421"/>
    </location>
</feature>
<dbReference type="InterPro" id="IPR017871">
    <property type="entry name" value="ABC_transporter-like_CS"/>
</dbReference>
<comment type="caution">
    <text evidence="13">The sequence shown here is derived from an EMBL/GenBank/DDBJ whole genome shotgun (WGS) entry which is preliminary data.</text>
</comment>
<evidence type="ECO:0000256" key="6">
    <source>
        <dbReference type="ARBA" id="ARBA00022989"/>
    </source>
</evidence>
<reference evidence="13 14" key="1">
    <citation type="submission" date="2021-03" db="EMBL/GenBank/DDBJ databases">
        <title>novel species isolated from a fishpond in China.</title>
        <authorList>
            <person name="Lu H."/>
            <person name="Cai Z."/>
        </authorList>
    </citation>
    <scope>NUCLEOTIDE SEQUENCE [LARGE SCALE GENOMIC DNA]</scope>
    <source>
        <strain evidence="13 14">YJ13C</strain>
    </source>
</reference>
<keyword evidence="6 9" id="KW-1133">Transmembrane helix</keyword>
<evidence type="ECO:0000256" key="3">
    <source>
        <dbReference type="ARBA" id="ARBA00022741"/>
    </source>
</evidence>
<keyword evidence="2 9" id="KW-0812">Transmembrane</keyword>
<dbReference type="Pfam" id="PF03412">
    <property type="entry name" value="Peptidase_C39"/>
    <property type="match status" value="1"/>
</dbReference>
<dbReference type="InterPro" id="IPR011527">
    <property type="entry name" value="ABC1_TM_dom"/>
</dbReference>
<keyword evidence="14" id="KW-1185">Reference proteome</keyword>